<dbReference type="InterPro" id="IPR018812">
    <property type="entry name" value="SAK_HAD"/>
</dbReference>
<evidence type="ECO:0000313" key="3">
    <source>
        <dbReference type="Proteomes" id="UP000799772"/>
    </source>
</evidence>
<name>A0A9P4M4E0_9PEZI</name>
<dbReference type="EMBL" id="ML978129">
    <property type="protein sequence ID" value="KAF2096700.1"/>
    <property type="molecule type" value="Genomic_DNA"/>
</dbReference>
<sequence length="407" mass="45888">HSTTALKRWSCGDNQNLPPKDQIKSIHVYDFDNTLFASPLPNKEIWFGPTIGSLQTQHCFVNGGWWHDSSILAATGEGIDKEEPRAWEGWWNEQIVQLVELSMQQKDALTVLLTGRNEQNFAPLIKRIVASKKLEFDLIALKPAVSPSGYKFSTTMDFKQAFLTALVHTYHLASEIRVYEDRPKHTQGFRTFFEAFNTALHREYPPPPIPRKPFTANVIQVPENVINLDPTTEIAAVQRLINLHNTAVRSGTAPPSAYPLKIVRNVFYTAYLIPRTASQQLQSLVPIAPNSQNDTRHLANSILISTMNPVRADLLTRVGGIGHTVQWRVTGVATFENKLWAARVEPVNPNERVWTDPRTPLVVLALRKGARPADASRIHNWQPVSEDKQFVFEATVGEKVVLKIDEE</sequence>
<dbReference type="Pfam" id="PF10307">
    <property type="entry name" value="HAD_SAK_1"/>
    <property type="match status" value="1"/>
</dbReference>
<accession>A0A9P4M4E0</accession>
<reference evidence="2" key="1">
    <citation type="journal article" date="2020" name="Stud. Mycol.">
        <title>101 Dothideomycetes genomes: a test case for predicting lifestyles and emergence of pathogens.</title>
        <authorList>
            <person name="Haridas S."/>
            <person name="Albert R."/>
            <person name="Binder M."/>
            <person name="Bloem J."/>
            <person name="Labutti K."/>
            <person name="Salamov A."/>
            <person name="Andreopoulos B."/>
            <person name="Baker S."/>
            <person name="Barry K."/>
            <person name="Bills G."/>
            <person name="Bluhm B."/>
            <person name="Cannon C."/>
            <person name="Castanera R."/>
            <person name="Culley D."/>
            <person name="Daum C."/>
            <person name="Ezra D."/>
            <person name="Gonzalez J."/>
            <person name="Henrissat B."/>
            <person name="Kuo A."/>
            <person name="Liang C."/>
            <person name="Lipzen A."/>
            <person name="Lutzoni F."/>
            <person name="Magnuson J."/>
            <person name="Mondo S."/>
            <person name="Nolan M."/>
            <person name="Ohm R."/>
            <person name="Pangilinan J."/>
            <person name="Park H.-J."/>
            <person name="Ramirez L."/>
            <person name="Alfaro M."/>
            <person name="Sun H."/>
            <person name="Tritt A."/>
            <person name="Yoshinaga Y."/>
            <person name="Zwiers L.-H."/>
            <person name="Turgeon B."/>
            <person name="Goodwin S."/>
            <person name="Spatafora J."/>
            <person name="Crous P."/>
            <person name="Grigoriev I."/>
        </authorList>
    </citation>
    <scope>NUCLEOTIDE SEQUENCE</scope>
    <source>
        <strain evidence="2">CBS 133067</strain>
    </source>
</reference>
<dbReference type="GO" id="GO:0031428">
    <property type="term" value="C:box C/D methylation guide snoRNP complex"/>
    <property type="evidence" value="ECO:0007669"/>
    <property type="project" value="TreeGrafter"/>
</dbReference>
<gene>
    <name evidence="2" type="ORF">NA57DRAFT_25215</name>
</gene>
<evidence type="ECO:0000313" key="2">
    <source>
        <dbReference type="EMBL" id="KAF2096700.1"/>
    </source>
</evidence>
<dbReference type="OrthoDB" id="5596992at2759"/>
<dbReference type="PANTHER" id="PTHR10335:SF23">
    <property type="entry name" value="OB FOLD-CONTAINING PROTEIN, NUCLEIC ACID BINDING"/>
    <property type="match status" value="1"/>
</dbReference>
<dbReference type="Proteomes" id="UP000799772">
    <property type="component" value="Unassembled WGS sequence"/>
</dbReference>
<dbReference type="GO" id="GO:0000494">
    <property type="term" value="P:box C/D sno(s)RNA 3'-end processing"/>
    <property type="evidence" value="ECO:0007669"/>
    <property type="project" value="TreeGrafter"/>
</dbReference>
<feature type="non-terminal residue" evidence="2">
    <location>
        <position position="407"/>
    </location>
</feature>
<organism evidence="2 3">
    <name type="scientific">Rhizodiscina lignyota</name>
    <dbReference type="NCBI Taxonomy" id="1504668"/>
    <lineage>
        <taxon>Eukaryota</taxon>
        <taxon>Fungi</taxon>
        <taxon>Dikarya</taxon>
        <taxon>Ascomycota</taxon>
        <taxon>Pezizomycotina</taxon>
        <taxon>Dothideomycetes</taxon>
        <taxon>Pleosporomycetidae</taxon>
        <taxon>Aulographales</taxon>
        <taxon>Rhizodiscinaceae</taxon>
        <taxon>Rhizodiscina</taxon>
    </lineage>
</organism>
<evidence type="ECO:0000259" key="1">
    <source>
        <dbReference type="Pfam" id="PF10307"/>
    </source>
</evidence>
<dbReference type="PANTHER" id="PTHR10335">
    <property type="entry name" value="RRNA 2-O-METHYLTRANSFERASE FIBRILLARIN"/>
    <property type="match status" value="1"/>
</dbReference>
<keyword evidence="3" id="KW-1185">Reference proteome</keyword>
<feature type="non-terminal residue" evidence="2">
    <location>
        <position position="1"/>
    </location>
</feature>
<dbReference type="GO" id="GO:0032040">
    <property type="term" value="C:small-subunit processome"/>
    <property type="evidence" value="ECO:0007669"/>
    <property type="project" value="TreeGrafter"/>
</dbReference>
<proteinExistence type="predicted"/>
<dbReference type="GO" id="GO:0003723">
    <property type="term" value="F:RNA binding"/>
    <property type="evidence" value="ECO:0007669"/>
    <property type="project" value="TreeGrafter"/>
</dbReference>
<protein>
    <recommendedName>
        <fullName evidence="1">Swiss Army Knife RNA repair protein HAD domain-containing protein</fullName>
    </recommendedName>
</protein>
<comment type="caution">
    <text evidence="2">The sequence shown here is derived from an EMBL/GenBank/DDBJ whole genome shotgun (WGS) entry which is preliminary data.</text>
</comment>
<dbReference type="GO" id="GO:0008649">
    <property type="term" value="F:rRNA methyltransferase activity"/>
    <property type="evidence" value="ECO:0007669"/>
    <property type="project" value="TreeGrafter"/>
</dbReference>
<dbReference type="AlphaFoldDB" id="A0A9P4M4E0"/>
<dbReference type="GO" id="GO:1990259">
    <property type="term" value="F:histone H2AQ104 methyltransferase activity"/>
    <property type="evidence" value="ECO:0007669"/>
    <property type="project" value="TreeGrafter"/>
</dbReference>
<feature type="domain" description="Swiss Army Knife RNA repair protein HAD" evidence="1">
    <location>
        <begin position="38"/>
        <end position="245"/>
    </location>
</feature>